<dbReference type="OrthoDB" id="4500473at2759"/>
<evidence type="ECO:0000313" key="1">
    <source>
        <dbReference type="EMBL" id="KAF2182120.1"/>
    </source>
</evidence>
<keyword evidence="2" id="KW-1185">Reference proteome</keyword>
<name>A0A6A6DVV8_9PEZI</name>
<dbReference type="EMBL" id="ML994650">
    <property type="protein sequence ID" value="KAF2182120.1"/>
    <property type="molecule type" value="Genomic_DNA"/>
</dbReference>
<dbReference type="AlphaFoldDB" id="A0A6A6DVV8"/>
<gene>
    <name evidence="1" type="ORF">K469DRAFT_691715</name>
</gene>
<evidence type="ECO:0000313" key="2">
    <source>
        <dbReference type="Proteomes" id="UP000800200"/>
    </source>
</evidence>
<organism evidence="1 2">
    <name type="scientific">Zopfia rhizophila CBS 207.26</name>
    <dbReference type="NCBI Taxonomy" id="1314779"/>
    <lineage>
        <taxon>Eukaryota</taxon>
        <taxon>Fungi</taxon>
        <taxon>Dikarya</taxon>
        <taxon>Ascomycota</taxon>
        <taxon>Pezizomycotina</taxon>
        <taxon>Dothideomycetes</taxon>
        <taxon>Dothideomycetes incertae sedis</taxon>
        <taxon>Zopfiaceae</taxon>
        <taxon>Zopfia</taxon>
    </lineage>
</organism>
<reference evidence="1" key="1">
    <citation type="journal article" date="2020" name="Stud. Mycol.">
        <title>101 Dothideomycetes genomes: a test case for predicting lifestyles and emergence of pathogens.</title>
        <authorList>
            <person name="Haridas S."/>
            <person name="Albert R."/>
            <person name="Binder M."/>
            <person name="Bloem J."/>
            <person name="Labutti K."/>
            <person name="Salamov A."/>
            <person name="Andreopoulos B."/>
            <person name="Baker S."/>
            <person name="Barry K."/>
            <person name="Bills G."/>
            <person name="Bluhm B."/>
            <person name="Cannon C."/>
            <person name="Castanera R."/>
            <person name="Culley D."/>
            <person name="Daum C."/>
            <person name="Ezra D."/>
            <person name="Gonzalez J."/>
            <person name="Henrissat B."/>
            <person name="Kuo A."/>
            <person name="Liang C."/>
            <person name="Lipzen A."/>
            <person name="Lutzoni F."/>
            <person name="Magnuson J."/>
            <person name="Mondo S."/>
            <person name="Nolan M."/>
            <person name="Ohm R."/>
            <person name="Pangilinan J."/>
            <person name="Park H.-J."/>
            <person name="Ramirez L."/>
            <person name="Alfaro M."/>
            <person name="Sun H."/>
            <person name="Tritt A."/>
            <person name="Yoshinaga Y."/>
            <person name="Zwiers L.-H."/>
            <person name="Turgeon B."/>
            <person name="Goodwin S."/>
            <person name="Spatafora J."/>
            <person name="Crous P."/>
            <person name="Grigoriev I."/>
        </authorList>
    </citation>
    <scope>NUCLEOTIDE SEQUENCE</scope>
    <source>
        <strain evidence="1">CBS 207.26</strain>
    </source>
</reference>
<proteinExistence type="predicted"/>
<protein>
    <submittedName>
        <fullName evidence="1">Uncharacterized protein</fullName>
    </submittedName>
</protein>
<dbReference type="Proteomes" id="UP000800200">
    <property type="component" value="Unassembled WGS sequence"/>
</dbReference>
<sequence length="189" mass="20952">MNLGPNAKEAFEAAGANLPHRSKFHNSPFPDGPLELGTLVEGIKEYYPINQGTDRVPIPDGQRYSDTKEDINASVKSSLGGDARLLARVLDRSTSGELSLKEQQSDEDVVSYNGPEDSIESDYVYRAFYSSQSLVDKIYYMKKLWSSEKAVGVERVRKGAVKDDKAKDEFVITNINNKELISRAKLSAS</sequence>
<accession>A0A6A6DVV8</accession>